<evidence type="ECO:0000256" key="2">
    <source>
        <dbReference type="SAM" id="Phobius"/>
    </source>
</evidence>
<keyword evidence="4" id="KW-1185">Reference proteome</keyword>
<keyword evidence="2" id="KW-0812">Transmembrane</keyword>
<gene>
    <name evidence="3" type="ORF">ACCQ41_03860</name>
</gene>
<evidence type="ECO:0000313" key="3">
    <source>
        <dbReference type="EMBL" id="MFO3665375.1"/>
    </source>
</evidence>
<evidence type="ECO:0000256" key="1">
    <source>
        <dbReference type="ARBA" id="ARBA00022737"/>
    </source>
</evidence>
<dbReference type="InterPro" id="IPR003409">
    <property type="entry name" value="MORN"/>
</dbReference>
<dbReference type="SUPFAM" id="SSF82185">
    <property type="entry name" value="Histone H3 K4-specific methyltransferase SET7/9 N-terminal domain"/>
    <property type="match status" value="1"/>
</dbReference>
<protein>
    <submittedName>
        <fullName evidence="3">Uncharacterized protein</fullName>
    </submittedName>
</protein>
<keyword evidence="2" id="KW-0472">Membrane</keyword>
<name>A0ABW9M7R5_9FIRM</name>
<keyword evidence="1" id="KW-0677">Repeat</keyword>
<accession>A0ABW9M7R5</accession>
<organism evidence="3 4">
    <name type="scientific">Anaerococcus martiniensis</name>
    <dbReference type="NCBI Taxonomy" id="3115615"/>
    <lineage>
        <taxon>Bacteria</taxon>
        <taxon>Bacillati</taxon>
        <taxon>Bacillota</taxon>
        <taxon>Tissierellia</taxon>
        <taxon>Tissierellales</taxon>
        <taxon>Peptoniphilaceae</taxon>
        <taxon>Anaerococcus</taxon>
    </lineage>
</organism>
<dbReference type="RefSeq" id="WP_410031077.1">
    <property type="nucleotide sequence ID" value="NZ_JBGMEI010000004.1"/>
</dbReference>
<keyword evidence="2" id="KW-1133">Transmembrane helix</keyword>
<sequence>MEDKKFTSYMGIGLLILMAISLIYFIAKGNKYEVSNYKIDENTYFTGTIVNKKLDGKGKLISPDGVYEGGFSNSRFDGPGSFSNDDYTYKANFNNESGNSNIKIELKDGKIYTKTDGGFVEDNKDEN</sequence>
<dbReference type="Proteomes" id="UP001637996">
    <property type="component" value="Unassembled WGS sequence"/>
</dbReference>
<comment type="caution">
    <text evidence="3">The sequence shown here is derived from an EMBL/GenBank/DDBJ whole genome shotgun (WGS) entry which is preliminary data.</text>
</comment>
<dbReference type="EMBL" id="JBGMEI010000004">
    <property type="protein sequence ID" value="MFO3665375.1"/>
    <property type="molecule type" value="Genomic_DNA"/>
</dbReference>
<reference evidence="3 4" key="1">
    <citation type="journal article" date="2025" name="Anaerobe">
        <title>Description of Anaerococcus kampingiae sp. nov., Anaerococcus groningensis sp. nov., Anaerococcus martiniensis sp. nov., and Anaerococcus cruorum sp. nov., isolated from human clinical specimens.</title>
        <authorList>
            <person name="Boiten K.E."/>
            <person name="Meijer J."/>
            <person name="van Wezel E.M."/>
            <person name="Veloo A.C.M."/>
        </authorList>
    </citation>
    <scope>NUCLEOTIDE SEQUENCE [LARGE SCALE GENOMIC DNA]</scope>
    <source>
        <strain evidence="3 4">ENR0831</strain>
    </source>
</reference>
<evidence type="ECO:0000313" key="4">
    <source>
        <dbReference type="Proteomes" id="UP001637996"/>
    </source>
</evidence>
<dbReference type="Pfam" id="PF02493">
    <property type="entry name" value="MORN"/>
    <property type="match status" value="2"/>
</dbReference>
<proteinExistence type="predicted"/>
<feature type="transmembrane region" description="Helical" evidence="2">
    <location>
        <begin position="6"/>
        <end position="27"/>
    </location>
</feature>